<dbReference type="EMBL" id="JBCGCU010000026">
    <property type="protein sequence ID" value="MEM0516714.1"/>
    <property type="molecule type" value="Genomic_DNA"/>
</dbReference>
<evidence type="ECO:0000313" key="1">
    <source>
        <dbReference type="EMBL" id="MEM0516714.1"/>
    </source>
</evidence>
<comment type="caution">
    <text evidence="1">The sequence shown here is derived from an EMBL/GenBank/DDBJ whole genome shotgun (WGS) entry which is preliminary data.</text>
</comment>
<name>A0ABU9MZR0_9GAMM</name>
<keyword evidence="2" id="KW-1185">Reference proteome</keyword>
<dbReference type="RefSeq" id="WP_342680185.1">
    <property type="nucleotide sequence ID" value="NZ_JBCGCU010000026.1"/>
</dbReference>
<proteinExistence type="predicted"/>
<organism evidence="1 2">
    <name type="scientific">Pseudoalteromonas qingdaonensis</name>
    <dbReference type="NCBI Taxonomy" id="3131913"/>
    <lineage>
        <taxon>Bacteria</taxon>
        <taxon>Pseudomonadati</taxon>
        <taxon>Pseudomonadota</taxon>
        <taxon>Gammaproteobacteria</taxon>
        <taxon>Alteromonadales</taxon>
        <taxon>Pseudoalteromonadaceae</taxon>
        <taxon>Pseudoalteromonas</taxon>
    </lineage>
</organism>
<sequence length="139" mass="16258">MYSKRHVERYKGFHIIAAFFRNEFQAKAKHKFLKELRVNKCQSLDNSVVEIKGKIDKYLIENHEQIKDQVIATHKSWMLKNDFEYKGISHNSRYRRASHCYSCKSLVDNSQDIECKACDWIVCSHCGVCGCGYIGPKYA</sequence>
<gene>
    <name evidence="1" type="ORF">WCN91_15070</name>
</gene>
<accession>A0ABU9MZR0</accession>
<reference evidence="1 2" key="1">
    <citation type="submission" date="2024-03" db="EMBL/GenBank/DDBJ databases">
        <title>Pseudoalteromonas qingdaonensis sp. nov., isolated from the intestines of marine benthic organisms.</title>
        <authorList>
            <person name="Lin X."/>
            <person name="Fang S."/>
            <person name="Hu X."/>
        </authorList>
    </citation>
    <scope>NUCLEOTIDE SEQUENCE [LARGE SCALE GENOMIC DNA]</scope>
    <source>
        <strain evidence="1 2">YIC-827</strain>
    </source>
</reference>
<protein>
    <submittedName>
        <fullName evidence="1">Uncharacterized protein</fullName>
    </submittedName>
</protein>
<dbReference type="Proteomes" id="UP001447008">
    <property type="component" value="Unassembled WGS sequence"/>
</dbReference>
<evidence type="ECO:0000313" key="2">
    <source>
        <dbReference type="Proteomes" id="UP001447008"/>
    </source>
</evidence>